<keyword evidence="3" id="KW-1185">Reference proteome</keyword>
<comment type="caution">
    <text evidence="2">The sequence shown here is derived from an EMBL/GenBank/DDBJ whole genome shotgun (WGS) entry which is preliminary data.</text>
</comment>
<evidence type="ECO:0000313" key="2">
    <source>
        <dbReference type="EMBL" id="RZF40260.1"/>
    </source>
</evidence>
<dbReference type="Proteomes" id="UP000291343">
    <property type="component" value="Unassembled WGS sequence"/>
</dbReference>
<evidence type="ECO:0000256" key="1">
    <source>
        <dbReference type="SAM" id="SignalP"/>
    </source>
</evidence>
<evidence type="ECO:0000313" key="3">
    <source>
        <dbReference type="Proteomes" id="UP000291343"/>
    </source>
</evidence>
<dbReference type="InParanoid" id="A0A482X4D1"/>
<proteinExistence type="predicted"/>
<feature type="chain" id="PRO_5019848790" evidence="1">
    <location>
        <begin position="21"/>
        <end position="149"/>
    </location>
</feature>
<dbReference type="EMBL" id="QKKF02018737">
    <property type="protein sequence ID" value="RZF40260.1"/>
    <property type="molecule type" value="Genomic_DNA"/>
</dbReference>
<sequence length="149" mass="17110">MFYLFRVLLVLSVALSLTELKSVHQLNEELQLQNCKQDVYPTVKTSTENVLNSCKSTNATCPYEELRGYNVIKNPYENARSFHETRTTTSAFFNATGLDTCIRAYERSLSPQRRIAPPQNNGSYTLRRRNKQMLESRHPPPPPSKAQGW</sequence>
<protein>
    <submittedName>
        <fullName evidence="2">Uncharacterized protein</fullName>
    </submittedName>
</protein>
<gene>
    <name evidence="2" type="ORF">LSTR_LSTR007460</name>
</gene>
<name>A0A482X4D1_LAOST</name>
<dbReference type="AlphaFoldDB" id="A0A482X4D1"/>
<organism evidence="2 3">
    <name type="scientific">Laodelphax striatellus</name>
    <name type="common">Small brown planthopper</name>
    <name type="synonym">Delphax striatella</name>
    <dbReference type="NCBI Taxonomy" id="195883"/>
    <lineage>
        <taxon>Eukaryota</taxon>
        <taxon>Metazoa</taxon>
        <taxon>Ecdysozoa</taxon>
        <taxon>Arthropoda</taxon>
        <taxon>Hexapoda</taxon>
        <taxon>Insecta</taxon>
        <taxon>Pterygota</taxon>
        <taxon>Neoptera</taxon>
        <taxon>Paraneoptera</taxon>
        <taxon>Hemiptera</taxon>
        <taxon>Auchenorrhyncha</taxon>
        <taxon>Fulgoroidea</taxon>
        <taxon>Delphacidae</taxon>
        <taxon>Criomorphinae</taxon>
        <taxon>Laodelphax</taxon>
    </lineage>
</organism>
<keyword evidence="1" id="KW-0732">Signal</keyword>
<feature type="signal peptide" evidence="1">
    <location>
        <begin position="1"/>
        <end position="20"/>
    </location>
</feature>
<reference evidence="2 3" key="1">
    <citation type="journal article" date="2017" name="Gigascience">
        <title>Genome sequence of the small brown planthopper, Laodelphax striatellus.</title>
        <authorList>
            <person name="Zhu J."/>
            <person name="Jiang F."/>
            <person name="Wang X."/>
            <person name="Yang P."/>
            <person name="Bao Y."/>
            <person name="Zhao W."/>
            <person name="Wang W."/>
            <person name="Lu H."/>
            <person name="Wang Q."/>
            <person name="Cui N."/>
            <person name="Li J."/>
            <person name="Chen X."/>
            <person name="Luo L."/>
            <person name="Yu J."/>
            <person name="Kang L."/>
            <person name="Cui F."/>
        </authorList>
    </citation>
    <scope>NUCLEOTIDE SEQUENCE [LARGE SCALE GENOMIC DNA]</scope>
    <source>
        <strain evidence="2">Lst14</strain>
    </source>
</reference>
<accession>A0A482X4D1</accession>